<dbReference type="Pfam" id="PF22817">
    <property type="entry name" value="ApeP-like"/>
    <property type="match status" value="1"/>
</dbReference>
<gene>
    <name evidence="1" type="ORF">H8R25_05615</name>
</gene>
<dbReference type="InterPro" id="IPR029069">
    <property type="entry name" value="HotDog_dom_sf"/>
</dbReference>
<comment type="caution">
    <text evidence="1">The sequence shown here is derived from an EMBL/GenBank/DDBJ whole genome shotgun (WGS) entry which is preliminary data.</text>
</comment>
<reference evidence="1 2" key="1">
    <citation type="submission" date="2020-08" db="EMBL/GenBank/DDBJ databases">
        <title>Description of novel Flavobacterium F-392 isolate.</title>
        <authorList>
            <person name="Saticioglu I.B."/>
            <person name="Duman M."/>
            <person name="Altun S."/>
        </authorList>
    </citation>
    <scope>NUCLEOTIDE SEQUENCE [LARGE SCALE GENOMIC DNA]</scope>
    <source>
        <strain evidence="1 2">F-392</strain>
    </source>
</reference>
<proteinExistence type="predicted"/>
<name>A0A923SJ43_9FLAO</name>
<evidence type="ECO:0000313" key="1">
    <source>
        <dbReference type="EMBL" id="MBC5843913.1"/>
    </source>
</evidence>
<dbReference type="RefSeq" id="WP_187017581.1">
    <property type="nucleotide sequence ID" value="NZ_JACRUK010000008.1"/>
</dbReference>
<keyword evidence="2" id="KW-1185">Reference proteome</keyword>
<sequence>MSEKKAIFDKEFVENLIPQKFPFVMVDKMFSFTETSIVSGFRIQSDAIFFKDGYFLESGLIEHMAQSVALHTGYQFYLKKEPAPTGYIGSIKDVQIIKLPELDDEIVTTVTILQEFAGITLVDIITELNGEMIAKGQMKTVIAK</sequence>
<evidence type="ECO:0008006" key="3">
    <source>
        <dbReference type="Google" id="ProtNLM"/>
    </source>
</evidence>
<dbReference type="Gene3D" id="3.10.129.10">
    <property type="entry name" value="Hotdog Thioesterase"/>
    <property type="match status" value="1"/>
</dbReference>
<dbReference type="InterPro" id="IPR016776">
    <property type="entry name" value="ApeP-like_dehydratase"/>
</dbReference>
<dbReference type="EMBL" id="JACRUL010000008">
    <property type="protein sequence ID" value="MBC5843913.1"/>
    <property type="molecule type" value="Genomic_DNA"/>
</dbReference>
<accession>A0A923SJ43</accession>
<dbReference type="SUPFAM" id="SSF54637">
    <property type="entry name" value="Thioesterase/thiol ester dehydrase-isomerase"/>
    <property type="match status" value="1"/>
</dbReference>
<organism evidence="1 2">
    <name type="scientific">Flavobacterium muglaense</name>
    <dbReference type="NCBI Taxonomy" id="2764716"/>
    <lineage>
        <taxon>Bacteria</taxon>
        <taxon>Pseudomonadati</taxon>
        <taxon>Bacteroidota</taxon>
        <taxon>Flavobacteriia</taxon>
        <taxon>Flavobacteriales</taxon>
        <taxon>Flavobacteriaceae</taxon>
        <taxon>Flavobacterium</taxon>
    </lineage>
</organism>
<dbReference type="Proteomes" id="UP000641454">
    <property type="component" value="Unassembled WGS sequence"/>
</dbReference>
<dbReference type="AlphaFoldDB" id="A0A923SJ43"/>
<protein>
    <recommendedName>
        <fullName evidence="3">3-hydroxymyristoyl/3-hydroxydecanoyl-(Acyl carrier protein) dehydratase</fullName>
    </recommendedName>
</protein>
<evidence type="ECO:0000313" key="2">
    <source>
        <dbReference type="Proteomes" id="UP000641454"/>
    </source>
</evidence>